<dbReference type="InterPro" id="IPR036390">
    <property type="entry name" value="WH_DNA-bd_sf"/>
</dbReference>
<comment type="caution">
    <text evidence="5">The sequence shown here is derived from an EMBL/GenBank/DDBJ whole genome shotgun (WGS) entry which is preliminary data.</text>
</comment>
<dbReference type="InterPro" id="IPR028082">
    <property type="entry name" value="Peripla_BP_I"/>
</dbReference>
<dbReference type="SUPFAM" id="SSF53822">
    <property type="entry name" value="Periplasmic binding protein-like I"/>
    <property type="match status" value="1"/>
</dbReference>
<dbReference type="InterPro" id="IPR000524">
    <property type="entry name" value="Tscrpt_reg_HTH_GntR"/>
</dbReference>
<evidence type="ECO:0000256" key="1">
    <source>
        <dbReference type="ARBA" id="ARBA00023015"/>
    </source>
</evidence>
<evidence type="ECO:0000256" key="2">
    <source>
        <dbReference type="ARBA" id="ARBA00023125"/>
    </source>
</evidence>
<keyword evidence="3" id="KW-0804">Transcription</keyword>
<dbReference type="GO" id="GO:0000976">
    <property type="term" value="F:transcription cis-regulatory region binding"/>
    <property type="evidence" value="ECO:0007669"/>
    <property type="project" value="TreeGrafter"/>
</dbReference>
<dbReference type="CDD" id="cd07377">
    <property type="entry name" value="WHTH_GntR"/>
    <property type="match status" value="1"/>
</dbReference>
<protein>
    <submittedName>
        <fullName evidence="5">DNA-binding LacI/PurR family transcriptional regulator</fullName>
    </submittedName>
</protein>
<proteinExistence type="predicted"/>
<dbReference type="Proteomes" id="UP000245959">
    <property type="component" value="Unassembled WGS sequence"/>
</dbReference>
<dbReference type="Gene3D" id="3.40.50.2300">
    <property type="match status" value="2"/>
</dbReference>
<dbReference type="PANTHER" id="PTHR30146:SF109">
    <property type="entry name" value="HTH-TYPE TRANSCRIPTIONAL REGULATOR GALS"/>
    <property type="match status" value="1"/>
</dbReference>
<dbReference type="PROSITE" id="PS50949">
    <property type="entry name" value="HTH_GNTR"/>
    <property type="match status" value="1"/>
</dbReference>
<evidence type="ECO:0000313" key="6">
    <source>
        <dbReference type="Proteomes" id="UP000245959"/>
    </source>
</evidence>
<dbReference type="InterPro" id="IPR046335">
    <property type="entry name" value="LacI/GalR-like_sensor"/>
</dbReference>
<dbReference type="SMART" id="SM00345">
    <property type="entry name" value="HTH_GNTR"/>
    <property type="match status" value="1"/>
</dbReference>
<feature type="domain" description="HTH gntR-type" evidence="4">
    <location>
        <begin position="3"/>
        <end position="71"/>
    </location>
</feature>
<dbReference type="Gene3D" id="1.10.10.10">
    <property type="entry name" value="Winged helix-like DNA-binding domain superfamily/Winged helix DNA-binding domain"/>
    <property type="match status" value="1"/>
</dbReference>
<dbReference type="Pfam" id="PF13377">
    <property type="entry name" value="Peripla_BP_3"/>
    <property type="match status" value="1"/>
</dbReference>
<dbReference type="GeneID" id="78296172"/>
<dbReference type="PANTHER" id="PTHR30146">
    <property type="entry name" value="LACI-RELATED TRANSCRIPTIONAL REPRESSOR"/>
    <property type="match status" value="1"/>
</dbReference>
<accession>A0A2U1AQW2</accession>
<organism evidence="5 6">
    <name type="scientific">Victivallis vadensis</name>
    <dbReference type="NCBI Taxonomy" id="172901"/>
    <lineage>
        <taxon>Bacteria</taxon>
        <taxon>Pseudomonadati</taxon>
        <taxon>Lentisphaerota</taxon>
        <taxon>Lentisphaeria</taxon>
        <taxon>Victivallales</taxon>
        <taxon>Victivallaceae</taxon>
        <taxon>Victivallis</taxon>
    </lineage>
</organism>
<evidence type="ECO:0000256" key="3">
    <source>
        <dbReference type="ARBA" id="ARBA00023163"/>
    </source>
</evidence>
<dbReference type="SUPFAM" id="SSF46785">
    <property type="entry name" value="Winged helix' DNA-binding domain"/>
    <property type="match status" value="1"/>
</dbReference>
<dbReference type="InterPro" id="IPR036388">
    <property type="entry name" value="WH-like_DNA-bd_sf"/>
</dbReference>
<sequence>MSKIAYRAVYEELHRRIRERLLIPGELMPGEKRLAEEYQVSRTTARKALQLLSERGFISSRAGVGWEVLRSAPGPKAPSRPWTIGIDPIAPGWGAYYQELLMKGILDAAQQDSCRLTVLDNRNPKTLNVAGIDGLLMMWVGDENYAPYAALAEKGLPIAFINRQPENPRFSFFSVDYTREAYRAVEYLLMAGHREIMMVTGGGASMELRERGYYQAFAAHRLPSPSGLVLRDPTVDELAGVLKERRPTAAFLLFGCQTPTFAVAAERAGLQIPGDVSLICFDDMDRVAGVSFPVSCIRMPLFQMGQAALTHLLRRLEEPETEPVRRIVGAELCINSSCRILEP</sequence>
<keyword evidence="1" id="KW-0805">Transcription regulation</keyword>
<keyword evidence="2 5" id="KW-0238">DNA-binding</keyword>
<dbReference type="RefSeq" id="WP_116884883.1">
    <property type="nucleotide sequence ID" value="NZ_CALXNT010000003.1"/>
</dbReference>
<evidence type="ECO:0000259" key="4">
    <source>
        <dbReference type="PROSITE" id="PS50949"/>
    </source>
</evidence>
<dbReference type="EMBL" id="QEKH01000024">
    <property type="protein sequence ID" value="PVY38768.1"/>
    <property type="molecule type" value="Genomic_DNA"/>
</dbReference>
<dbReference type="AlphaFoldDB" id="A0A2U1AQW2"/>
<dbReference type="Pfam" id="PF00392">
    <property type="entry name" value="GntR"/>
    <property type="match status" value="1"/>
</dbReference>
<dbReference type="CDD" id="cd06267">
    <property type="entry name" value="PBP1_LacI_sugar_binding-like"/>
    <property type="match status" value="1"/>
</dbReference>
<name>A0A2U1AQW2_9BACT</name>
<dbReference type="PRINTS" id="PR00035">
    <property type="entry name" value="HTHGNTR"/>
</dbReference>
<dbReference type="GO" id="GO:0003700">
    <property type="term" value="F:DNA-binding transcription factor activity"/>
    <property type="evidence" value="ECO:0007669"/>
    <property type="project" value="InterPro"/>
</dbReference>
<reference evidence="5 6" key="1">
    <citation type="submission" date="2018-04" db="EMBL/GenBank/DDBJ databases">
        <title>Genomic Encyclopedia of Type Strains, Phase IV (KMG-IV): sequencing the most valuable type-strain genomes for metagenomic binning, comparative biology and taxonomic classification.</title>
        <authorList>
            <person name="Goeker M."/>
        </authorList>
    </citation>
    <scope>NUCLEOTIDE SEQUENCE [LARGE SCALE GENOMIC DNA]</scope>
    <source>
        <strain evidence="5 6">DSM 14823</strain>
    </source>
</reference>
<keyword evidence="6" id="KW-1185">Reference proteome</keyword>
<gene>
    <name evidence="5" type="ORF">C8D82_1243</name>
</gene>
<evidence type="ECO:0000313" key="5">
    <source>
        <dbReference type="EMBL" id="PVY38768.1"/>
    </source>
</evidence>